<proteinExistence type="predicted"/>
<dbReference type="CDD" id="cd00096">
    <property type="entry name" value="Ig"/>
    <property type="match status" value="1"/>
</dbReference>
<keyword evidence="7" id="KW-1015">Disulfide bond</keyword>
<keyword evidence="8" id="KW-0393">Immunoglobulin domain</keyword>
<keyword evidence="5 11" id="KW-1133">Transmembrane helix</keyword>
<dbReference type="OrthoDB" id="9390762at2759"/>
<evidence type="ECO:0000313" key="15">
    <source>
        <dbReference type="Proteomes" id="UP000579406"/>
    </source>
</evidence>
<dbReference type="AlphaFoldDB" id="A0A7K9UBT7"/>
<feature type="signal peptide" evidence="12">
    <location>
        <begin position="1"/>
        <end position="24"/>
    </location>
</feature>
<dbReference type="GO" id="GO:0005886">
    <property type="term" value="C:plasma membrane"/>
    <property type="evidence" value="ECO:0007669"/>
    <property type="project" value="UniProtKB-SubCell"/>
</dbReference>
<dbReference type="Proteomes" id="UP000579406">
    <property type="component" value="Unassembled WGS sequence"/>
</dbReference>
<dbReference type="InterPro" id="IPR003599">
    <property type="entry name" value="Ig_sub"/>
</dbReference>
<keyword evidence="2" id="KW-1003">Cell membrane</keyword>
<keyword evidence="4 12" id="KW-0732">Signal</keyword>
<comment type="caution">
    <text evidence="14">The sequence shown here is derived from an EMBL/GenBank/DDBJ whole genome shotgun (WGS) entry which is preliminary data.</text>
</comment>
<evidence type="ECO:0000256" key="1">
    <source>
        <dbReference type="ARBA" id="ARBA00004251"/>
    </source>
</evidence>
<evidence type="ECO:0000256" key="10">
    <source>
        <dbReference type="ARBA" id="ARBA00050022"/>
    </source>
</evidence>
<evidence type="ECO:0000256" key="6">
    <source>
        <dbReference type="ARBA" id="ARBA00023136"/>
    </source>
</evidence>
<keyword evidence="15" id="KW-1185">Reference proteome</keyword>
<evidence type="ECO:0000256" key="11">
    <source>
        <dbReference type="SAM" id="Phobius"/>
    </source>
</evidence>
<evidence type="ECO:0000256" key="9">
    <source>
        <dbReference type="ARBA" id="ARBA00049937"/>
    </source>
</evidence>
<evidence type="ECO:0000256" key="5">
    <source>
        <dbReference type="ARBA" id="ARBA00022989"/>
    </source>
</evidence>
<evidence type="ECO:0000256" key="3">
    <source>
        <dbReference type="ARBA" id="ARBA00022692"/>
    </source>
</evidence>
<evidence type="ECO:0000256" key="8">
    <source>
        <dbReference type="ARBA" id="ARBA00023319"/>
    </source>
</evidence>
<dbReference type="SMART" id="SM00409">
    <property type="entry name" value="IG"/>
    <property type="match status" value="1"/>
</dbReference>
<name>A0A7K9UBT7_9AVES</name>
<evidence type="ECO:0000256" key="2">
    <source>
        <dbReference type="ARBA" id="ARBA00022475"/>
    </source>
</evidence>
<evidence type="ECO:0000256" key="12">
    <source>
        <dbReference type="SAM" id="SignalP"/>
    </source>
</evidence>
<accession>A0A7K9UBT7</accession>
<keyword evidence="3 11" id="KW-0812">Transmembrane</keyword>
<evidence type="ECO:0000313" key="14">
    <source>
        <dbReference type="EMBL" id="NXI58082.1"/>
    </source>
</evidence>
<dbReference type="EMBL" id="VWZY01010537">
    <property type="protein sequence ID" value="NXI58082.1"/>
    <property type="molecule type" value="Genomic_DNA"/>
</dbReference>
<evidence type="ECO:0000256" key="7">
    <source>
        <dbReference type="ARBA" id="ARBA00023157"/>
    </source>
</evidence>
<comment type="subcellular location">
    <subcellularLocation>
        <location evidence="1">Cell membrane</location>
        <topology evidence="1">Single-pass type I membrane protein</topology>
    </subcellularLocation>
</comment>
<organism evidence="14 15">
    <name type="scientific">Chloroceryle aenea</name>
    <name type="common">American pygmy kingfisher</name>
    <dbReference type="NCBI Taxonomy" id="176938"/>
    <lineage>
        <taxon>Eukaryota</taxon>
        <taxon>Metazoa</taxon>
        <taxon>Chordata</taxon>
        <taxon>Craniata</taxon>
        <taxon>Vertebrata</taxon>
        <taxon>Euteleostomi</taxon>
        <taxon>Archelosauria</taxon>
        <taxon>Archosauria</taxon>
        <taxon>Dinosauria</taxon>
        <taxon>Saurischia</taxon>
        <taxon>Theropoda</taxon>
        <taxon>Coelurosauria</taxon>
        <taxon>Aves</taxon>
        <taxon>Neognathae</taxon>
        <taxon>Neoaves</taxon>
        <taxon>Telluraves</taxon>
        <taxon>Coraciimorphae</taxon>
        <taxon>Coraciiformes</taxon>
        <taxon>Cerylidae</taxon>
        <taxon>Chloroceryle</taxon>
    </lineage>
</organism>
<keyword evidence="6 11" id="KW-0472">Membrane</keyword>
<evidence type="ECO:0000256" key="4">
    <source>
        <dbReference type="ARBA" id="ARBA00022729"/>
    </source>
</evidence>
<dbReference type="InterPro" id="IPR036179">
    <property type="entry name" value="Ig-like_dom_sf"/>
</dbReference>
<feature type="chain" id="PRO_5029786845" description="Transmembrane protein 81" evidence="12">
    <location>
        <begin position="25"/>
        <end position="257"/>
    </location>
</feature>
<feature type="non-terminal residue" evidence="14">
    <location>
        <position position="257"/>
    </location>
</feature>
<evidence type="ECO:0000259" key="13">
    <source>
        <dbReference type="PROSITE" id="PS50835"/>
    </source>
</evidence>
<dbReference type="PROSITE" id="PS50835">
    <property type="entry name" value="IG_LIKE"/>
    <property type="match status" value="1"/>
</dbReference>
<protein>
    <recommendedName>
        <fullName evidence="10">Transmembrane protein 81</fullName>
    </recommendedName>
</protein>
<feature type="domain" description="Ig-like" evidence="13">
    <location>
        <begin position="96"/>
        <end position="162"/>
    </location>
</feature>
<dbReference type="SUPFAM" id="SSF48726">
    <property type="entry name" value="Immunoglobulin"/>
    <property type="match status" value="1"/>
</dbReference>
<dbReference type="InterPro" id="IPR007110">
    <property type="entry name" value="Ig-like_dom"/>
</dbReference>
<gene>
    <name evidence="14" type="primary">Tmem81</name>
    <name evidence="14" type="ORF">CHLAEN_R08819</name>
</gene>
<feature type="non-terminal residue" evidence="14">
    <location>
        <position position="1"/>
    </location>
</feature>
<reference evidence="14 15" key="1">
    <citation type="submission" date="2019-09" db="EMBL/GenBank/DDBJ databases">
        <title>Bird 10,000 Genomes (B10K) Project - Family phase.</title>
        <authorList>
            <person name="Zhang G."/>
        </authorList>
    </citation>
    <scope>NUCLEOTIDE SEQUENCE [LARGE SCALE GENOMIC DNA]</scope>
    <source>
        <strain evidence="14">B10K-DU-001-61</strain>
        <tissue evidence="14">Muscle</tissue>
    </source>
</reference>
<dbReference type="InterPro" id="IPR039293">
    <property type="entry name" value="TMEM81"/>
</dbReference>
<sequence length="257" mass="27916">MKTLGNGLILGILLCAFCLPLAVSSGAVTIPEELKTVVAKVAINATSCSVTCGLGVRLEELCEISPAGERRNCTWRRSSCITTWICGLLHFTIPVGQPFQVSCLASDALGFESGAYSYTWRFAPGLVTTNDLLFKPFQNPHPGLRLSPARESDAGTYRCDVQMLKTLKVLKRIYFGVRVIPNDLADLNFGKSLTREQKLMASEQEGNPENGAPAEVQQQQHFWQGELFYVCLVGVGSGVIGGVLVSAALCFLKKILR</sequence>
<dbReference type="PANTHER" id="PTHR35670:SF1">
    <property type="entry name" value="TRANSMEMBRANE PROTEIN 81"/>
    <property type="match status" value="1"/>
</dbReference>
<comment type="function">
    <text evidence="9">Essential fertilization factor required for male fertility. Part of a conserved trimeric sperm complex with the essential fertilization factors IZUMO1 and SPACA6 which bridges sperm and oocyte membranes during fertilization by binding to IZUMO1R/JUNO on the oocyte.</text>
</comment>
<dbReference type="PANTHER" id="PTHR35670">
    <property type="entry name" value="TRANSMEMBRANE PROTEIN 81"/>
    <property type="match status" value="1"/>
</dbReference>
<feature type="transmembrane region" description="Helical" evidence="11">
    <location>
        <begin position="227"/>
        <end position="252"/>
    </location>
</feature>